<dbReference type="EMBL" id="SNRW01043696">
    <property type="protein sequence ID" value="KAA6326947.1"/>
    <property type="molecule type" value="Genomic_DNA"/>
</dbReference>
<evidence type="ECO:0000313" key="3">
    <source>
        <dbReference type="Proteomes" id="UP000324800"/>
    </source>
</evidence>
<evidence type="ECO:0000256" key="1">
    <source>
        <dbReference type="SAM" id="MobiDB-lite"/>
    </source>
</evidence>
<reference evidence="2 3" key="1">
    <citation type="submission" date="2019-03" db="EMBL/GenBank/DDBJ databases">
        <title>Single cell metagenomics reveals metabolic interactions within the superorganism composed of flagellate Streblomastix strix and complex community of Bacteroidetes bacteria on its surface.</title>
        <authorList>
            <person name="Treitli S.C."/>
            <person name="Kolisko M."/>
            <person name="Husnik F."/>
            <person name="Keeling P."/>
            <person name="Hampl V."/>
        </authorList>
    </citation>
    <scope>NUCLEOTIDE SEQUENCE [LARGE SCALE GENOMIC DNA]</scope>
    <source>
        <strain evidence="2">ST1C</strain>
    </source>
</reference>
<evidence type="ECO:0000313" key="2">
    <source>
        <dbReference type="EMBL" id="KAA6326947.1"/>
    </source>
</evidence>
<dbReference type="AlphaFoldDB" id="A0A5J4QYC6"/>
<feature type="region of interest" description="Disordered" evidence="1">
    <location>
        <begin position="47"/>
        <end position="97"/>
    </location>
</feature>
<gene>
    <name evidence="2" type="ORF">EZS28_053883</name>
</gene>
<dbReference type="Proteomes" id="UP000324800">
    <property type="component" value="Unassembled WGS sequence"/>
</dbReference>
<feature type="compositionally biased region" description="Polar residues" evidence="1">
    <location>
        <begin position="47"/>
        <end position="57"/>
    </location>
</feature>
<organism evidence="2 3">
    <name type="scientific">Streblomastix strix</name>
    <dbReference type="NCBI Taxonomy" id="222440"/>
    <lineage>
        <taxon>Eukaryota</taxon>
        <taxon>Metamonada</taxon>
        <taxon>Preaxostyla</taxon>
        <taxon>Oxymonadida</taxon>
        <taxon>Streblomastigidae</taxon>
        <taxon>Streblomastix</taxon>
    </lineage>
</organism>
<accession>A0A5J4QYC6</accession>
<comment type="caution">
    <text evidence="2">The sequence shown here is derived from an EMBL/GenBank/DDBJ whole genome shotgun (WGS) entry which is preliminary data.</text>
</comment>
<feature type="compositionally biased region" description="Polar residues" evidence="1">
    <location>
        <begin position="79"/>
        <end position="90"/>
    </location>
</feature>
<name>A0A5J4QYC6_9EUKA</name>
<proteinExistence type="predicted"/>
<protein>
    <submittedName>
        <fullName evidence="2">Uncharacterized protein</fullName>
    </submittedName>
</protein>
<sequence>MQEKQHKFCMHTERHFQQIEMQERQHLLQTAQFRAKQGLLEQKPMNIQTAPSTQFQGNPIREPKVEKKGRKTPVRGKVISTNTSIVANDNQIEDQQR</sequence>